<evidence type="ECO:0000256" key="3">
    <source>
        <dbReference type="ARBA" id="ARBA00022448"/>
    </source>
</evidence>
<sequence>MFGVLKRVIGIGSLVIGLSGPAWADADKTDPFVTSIDAALRKNPRATAAAAQLRAALERLPQSQAALLPTIDLNASKGHSRLDWRDGAASTDPDVVGLSLTQVLFNQKALVAMRQTKPYIASFERDAQAAVQGVFLEASSVIVEVLQATEVVRLAKNNREVLKQHLEATRSRFRVGEITRTDVSWAESRLASAEANLVRSENTLALARTRFVEVVGMPVPEGLHLPGFREKLEALSQVEMRLRSAERPDLVAATLRLKVSEEDVALKRAGHMPSVALSARASRTWGEETSGTVDPLNKYSVDLGVTLPLYAGGMIVSQTAEAEARKDAQAADLERMRLQVEREVESALLDLKSAQAANQALESGLKAANNALDGVEREYRVGTRTALDLLDARNEAFSAQTELAKGRFALVLAGFKLLYATGGLNLDALLPAVNAVQPVAPLKEQLKESRP</sequence>
<keyword evidence="11" id="KW-1185">Reference proteome</keyword>
<keyword evidence="9" id="KW-0732">Signal</keyword>
<dbReference type="EMBL" id="BAAFGK010000002">
    <property type="protein sequence ID" value="GAB0056510.1"/>
    <property type="molecule type" value="Genomic_DNA"/>
</dbReference>
<dbReference type="PANTHER" id="PTHR30026">
    <property type="entry name" value="OUTER MEMBRANE PROTEIN TOLC"/>
    <property type="match status" value="1"/>
</dbReference>
<evidence type="ECO:0000313" key="11">
    <source>
        <dbReference type="Proteomes" id="UP001628193"/>
    </source>
</evidence>
<keyword evidence="8" id="KW-0175">Coiled coil</keyword>
<dbReference type="InterPro" id="IPR051906">
    <property type="entry name" value="TolC-like"/>
</dbReference>
<keyword evidence="6" id="KW-0472">Membrane</keyword>
<evidence type="ECO:0000256" key="7">
    <source>
        <dbReference type="ARBA" id="ARBA00023237"/>
    </source>
</evidence>
<proteinExistence type="inferred from homology"/>
<keyword evidence="5" id="KW-0812">Transmembrane</keyword>
<organism evidence="10 11">
    <name type="scientific">Candidatus Magnetaquiglobus chichijimensis</name>
    <dbReference type="NCBI Taxonomy" id="3141448"/>
    <lineage>
        <taxon>Bacteria</taxon>
        <taxon>Pseudomonadati</taxon>
        <taxon>Pseudomonadota</taxon>
        <taxon>Magnetococcia</taxon>
        <taxon>Magnetococcales</taxon>
        <taxon>Candidatus Magnetaquicoccaceae</taxon>
        <taxon>Candidatus Magnetaquiglobus</taxon>
    </lineage>
</organism>
<evidence type="ECO:0000256" key="9">
    <source>
        <dbReference type="SAM" id="SignalP"/>
    </source>
</evidence>
<dbReference type="SUPFAM" id="SSF56954">
    <property type="entry name" value="Outer membrane efflux proteins (OEP)"/>
    <property type="match status" value="1"/>
</dbReference>
<accession>A0ABQ0C712</accession>
<feature type="signal peptide" evidence="9">
    <location>
        <begin position="1"/>
        <end position="24"/>
    </location>
</feature>
<reference evidence="10 11" key="1">
    <citation type="submission" date="2024-09" db="EMBL/GenBank/DDBJ databases">
        <title>Draft genome sequence of Candidatus Magnetaquicoccaceae bacterium FCR-1.</title>
        <authorList>
            <person name="Shimoshige H."/>
            <person name="Shimamura S."/>
            <person name="Taoka A."/>
            <person name="Kobayashi H."/>
            <person name="Maekawa T."/>
        </authorList>
    </citation>
    <scope>NUCLEOTIDE SEQUENCE [LARGE SCALE GENOMIC DNA]</scope>
    <source>
        <strain evidence="10 11">FCR-1</strain>
    </source>
</reference>
<comment type="caution">
    <text evidence="10">The sequence shown here is derived from an EMBL/GenBank/DDBJ whole genome shotgun (WGS) entry which is preliminary data.</text>
</comment>
<evidence type="ECO:0000256" key="8">
    <source>
        <dbReference type="SAM" id="Coils"/>
    </source>
</evidence>
<comment type="subcellular location">
    <subcellularLocation>
        <location evidence="1">Cell outer membrane</location>
    </subcellularLocation>
</comment>
<keyword evidence="4" id="KW-1134">Transmembrane beta strand</keyword>
<dbReference type="PANTHER" id="PTHR30026:SF20">
    <property type="entry name" value="OUTER MEMBRANE PROTEIN TOLC"/>
    <property type="match status" value="1"/>
</dbReference>
<dbReference type="NCBIfam" id="TIGR01844">
    <property type="entry name" value="type_I_sec_TolC"/>
    <property type="match status" value="1"/>
</dbReference>
<dbReference type="Pfam" id="PF02321">
    <property type="entry name" value="OEP"/>
    <property type="match status" value="2"/>
</dbReference>
<dbReference type="InterPro" id="IPR003423">
    <property type="entry name" value="OMP_efflux"/>
</dbReference>
<evidence type="ECO:0000256" key="1">
    <source>
        <dbReference type="ARBA" id="ARBA00004442"/>
    </source>
</evidence>
<comment type="similarity">
    <text evidence="2">Belongs to the outer membrane factor (OMF) (TC 1.B.17) family.</text>
</comment>
<name>A0ABQ0C712_9PROT</name>
<dbReference type="Proteomes" id="UP001628193">
    <property type="component" value="Unassembled WGS sequence"/>
</dbReference>
<evidence type="ECO:0000256" key="6">
    <source>
        <dbReference type="ARBA" id="ARBA00023136"/>
    </source>
</evidence>
<evidence type="ECO:0000256" key="5">
    <source>
        <dbReference type="ARBA" id="ARBA00022692"/>
    </source>
</evidence>
<feature type="chain" id="PRO_5046140160" evidence="9">
    <location>
        <begin position="25"/>
        <end position="451"/>
    </location>
</feature>
<feature type="coiled-coil region" evidence="8">
    <location>
        <begin position="152"/>
        <end position="210"/>
    </location>
</feature>
<evidence type="ECO:0000256" key="4">
    <source>
        <dbReference type="ARBA" id="ARBA00022452"/>
    </source>
</evidence>
<gene>
    <name evidence="10" type="primary">tolC</name>
    <name evidence="10" type="ORF">SIID45300_00818</name>
</gene>
<dbReference type="Gene3D" id="1.20.1600.10">
    <property type="entry name" value="Outer membrane efflux proteins (OEP)"/>
    <property type="match status" value="1"/>
</dbReference>
<keyword evidence="7" id="KW-0998">Cell outer membrane</keyword>
<evidence type="ECO:0000313" key="10">
    <source>
        <dbReference type="EMBL" id="GAB0056510.1"/>
    </source>
</evidence>
<dbReference type="InterPro" id="IPR010130">
    <property type="entry name" value="T1SS_OMP_TolC"/>
</dbReference>
<protein>
    <submittedName>
        <fullName evidence="10">Outer membrane protein TolC</fullName>
    </submittedName>
</protein>
<keyword evidence="3" id="KW-0813">Transport</keyword>
<feature type="coiled-coil region" evidence="8">
    <location>
        <begin position="330"/>
        <end position="378"/>
    </location>
</feature>
<evidence type="ECO:0000256" key="2">
    <source>
        <dbReference type="ARBA" id="ARBA00007613"/>
    </source>
</evidence>